<evidence type="ECO:0000313" key="1">
    <source>
        <dbReference type="EMBL" id="SOQ46082.1"/>
    </source>
</evidence>
<protein>
    <submittedName>
        <fullName evidence="1">SFRICE_009628</fullName>
    </submittedName>
</protein>
<proteinExistence type="predicted"/>
<sequence length="140" mass="15390">MTFLALGEARRSVRLLLTKNHPVPTPAFRTGAPENLLGSPQLRSLDMSVAIRSLGGWGPIGMMPDPELLKKSSNDRLLLTKNHPVPFRTGAPVNPLGSPQLRIECACEIYSLNALLVEWSQVRLPDKGSRVQFSGRAKYC</sequence>
<dbReference type="AlphaFoldDB" id="A0A2H1VZT9"/>
<gene>
    <name evidence="1" type="ORF">SFRICE_009628</name>
</gene>
<reference evidence="1" key="1">
    <citation type="submission" date="2016-07" db="EMBL/GenBank/DDBJ databases">
        <authorList>
            <person name="Bretaudeau A."/>
        </authorList>
    </citation>
    <scope>NUCLEOTIDE SEQUENCE</scope>
    <source>
        <strain evidence="1">Rice</strain>
        <tissue evidence="1">Whole body</tissue>
    </source>
</reference>
<organism evidence="1">
    <name type="scientific">Spodoptera frugiperda</name>
    <name type="common">Fall armyworm</name>
    <dbReference type="NCBI Taxonomy" id="7108"/>
    <lineage>
        <taxon>Eukaryota</taxon>
        <taxon>Metazoa</taxon>
        <taxon>Ecdysozoa</taxon>
        <taxon>Arthropoda</taxon>
        <taxon>Hexapoda</taxon>
        <taxon>Insecta</taxon>
        <taxon>Pterygota</taxon>
        <taxon>Neoptera</taxon>
        <taxon>Endopterygota</taxon>
        <taxon>Lepidoptera</taxon>
        <taxon>Glossata</taxon>
        <taxon>Ditrysia</taxon>
        <taxon>Noctuoidea</taxon>
        <taxon>Noctuidae</taxon>
        <taxon>Amphipyrinae</taxon>
        <taxon>Spodoptera</taxon>
    </lineage>
</organism>
<name>A0A2H1VZT9_SPOFR</name>
<dbReference type="EMBL" id="ODYU01005340">
    <property type="protein sequence ID" value="SOQ46082.1"/>
    <property type="molecule type" value="Genomic_DNA"/>
</dbReference>
<accession>A0A2H1VZT9</accession>